<evidence type="ECO:0000313" key="8">
    <source>
        <dbReference type="EMBL" id="GAV53433.1"/>
    </source>
</evidence>
<dbReference type="Pfam" id="PF09734">
    <property type="entry name" value="Tau95"/>
    <property type="match status" value="1"/>
</dbReference>
<dbReference type="InterPro" id="IPR040454">
    <property type="entry name" value="TF_IIIC_Tfc1/Sfc1"/>
</dbReference>
<dbReference type="FunFam" id="3.30.200.160:FF:000005">
    <property type="entry name" value="TFC1-like protein"/>
    <property type="match status" value="1"/>
</dbReference>
<keyword evidence="3" id="KW-0804">Transcription</keyword>
<gene>
    <name evidence="8" type="ORF">ZYGR_0AI07170</name>
</gene>
<evidence type="ECO:0000259" key="7">
    <source>
        <dbReference type="Pfam" id="PF17682"/>
    </source>
</evidence>
<sequence length="642" mass="73088">MTEDDEDLVRLSPTPEYSGALAKEYTLDIPRIPSIELPLHVSPKPQSVKKAIRMCGGLQPVKEALHERRTLEDTQQGLELYLNEGKDPNGSEQFFNEHPIIGKRIPFRDESVVLKIQLPKGTMDKFGGNVKEALAELSSKDVRVTPVAIVNNTVKFREMSDFQVRLDHVPSANEFKNSFGSLEWNNFKKFVESVPDNDPRPFENITDMTVNRSNKCPSTDFQLPPPPRFSMVGLPLLYKYSTNPFAKKENGVPEVSSTYIKNYQQFVHDLGEKTKVPVRPHELLQRDFDSAQANGVYPGTKKESKFYECLMECLEILKKLFEQRPIWVKRHLDGIIPKQIYHTIKVALALVSYRFTMGPWRNTYIKLGVDPRTSPEYAKYQTEYFKIERKMLKSPSASKNIPKPPPNVFESDTPGGIDSRFKFTGSQIPWYFMLQIDLLVDEPNIREVYDSVKYLDQPNELTGWFGELDLAKIRRIVKYELGCMVQGNFDFNKYKLTYFKNMLFVKESMMGGATAPRKDPDGDIKMSGTEQSDRTVPPAVKTSNELEEAEEDDDNGVATGEADEVILEAEEADADDNIQVEPSDGEEDGANDDDEDDDADQETFDPKSASFQEIVNRVSKFNPQAAQRLARELDGLIHETKM</sequence>
<dbReference type="InterPro" id="IPR042536">
    <property type="entry name" value="TFIIIC_tauA_Sfc1"/>
</dbReference>
<dbReference type="PANTHER" id="PTHR13230">
    <property type="entry name" value="GENERAL TRANSCRIPTION FACTOR IIIC, POLYPEPTIDE 5"/>
    <property type="match status" value="1"/>
</dbReference>
<dbReference type="OrthoDB" id="5598268at2759"/>
<dbReference type="Proteomes" id="UP000187013">
    <property type="component" value="Unassembled WGS sequence"/>
</dbReference>
<evidence type="ECO:0008006" key="10">
    <source>
        <dbReference type="Google" id="ProtNLM"/>
    </source>
</evidence>
<dbReference type="InterPro" id="IPR041499">
    <property type="entry name" value="Tfc1/Sfc1_N"/>
</dbReference>
<dbReference type="GO" id="GO:0001002">
    <property type="term" value="F:RNA polymerase III type 1 promoter sequence-specific DNA binding"/>
    <property type="evidence" value="ECO:0007669"/>
    <property type="project" value="TreeGrafter"/>
</dbReference>
<comment type="subcellular location">
    <subcellularLocation>
        <location evidence="1">Nucleus</location>
    </subcellularLocation>
</comment>
<feature type="domain" description="Transcription factor IIIC subunit Tfc1/Sfc1 triple barrel" evidence="7">
    <location>
        <begin position="34"/>
        <end position="164"/>
    </location>
</feature>
<dbReference type="Gene3D" id="3.30.200.160">
    <property type="entry name" value="TFIIIC, subcomplex tauA, subunit Sfc1, barrel domain"/>
    <property type="match status" value="1"/>
</dbReference>
<dbReference type="GO" id="GO:0001003">
    <property type="term" value="F:RNA polymerase III type 2 promoter sequence-specific DNA binding"/>
    <property type="evidence" value="ECO:0007669"/>
    <property type="project" value="TreeGrafter"/>
</dbReference>
<dbReference type="PANTHER" id="PTHR13230:SF5">
    <property type="entry name" value="GENERAL TRANSCRIPTION FACTOR 3C POLYPEPTIDE 5"/>
    <property type="match status" value="1"/>
</dbReference>
<evidence type="ECO:0000256" key="4">
    <source>
        <dbReference type="ARBA" id="ARBA00023242"/>
    </source>
</evidence>
<protein>
    <recommendedName>
        <fullName evidence="10">Transcription factor tau 95 kDa subunit</fullName>
    </recommendedName>
</protein>
<keyword evidence="2" id="KW-0238">DNA-binding</keyword>
<organism evidence="8 9">
    <name type="scientific">Zygosaccharomyces rouxii</name>
    <dbReference type="NCBI Taxonomy" id="4956"/>
    <lineage>
        <taxon>Eukaryota</taxon>
        <taxon>Fungi</taxon>
        <taxon>Dikarya</taxon>
        <taxon>Ascomycota</taxon>
        <taxon>Saccharomycotina</taxon>
        <taxon>Saccharomycetes</taxon>
        <taxon>Saccharomycetales</taxon>
        <taxon>Saccharomycetaceae</taxon>
        <taxon>Zygosaccharomyces</taxon>
    </lineage>
</organism>
<feature type="compositionally biased region" description="Acidic residues" evidence="5">
    <location>
        <begin position="545"/>
        <end position="603"/>
    </location>
</feature>
<dbReference type="GO" id="GO:0006384">
    <property type="term" value="P:transcription initiation at RNA polymerase III promoter"/>
    <property type="evidence" value="ECO:0007669"/>
    <property type="project" value="InterPro"/>
</dbReference>
<evidence type="ECO:0000259" key="6">
    <source>
        <dbReference type="Pfam" id="PF09734"/>
    </source>
</evidence>
<comment type="caution">
    <text evidence="8">The sequence shown here is derived from an EMBL/GenBank/DDBJ whole genome shotgun (WGS) entry which is preliminary data.</text>
</comment>
<dbReference type="GO" id="GO:0000127">
    <property type="term" value="C:transcription factor TFIIIC complex"/>
    <property type="evidence" value="ECO:0007669"/>
    <property type="project" value="InterPro"/>
</dbReference>
<evidence type="ECO:0000256" key="3">
    <source>
        <dbReference type="ARBA" id="ARBA00023163"/>
    </source>
</evidence>
<evidence type="ECO:0000313" key="9">
    <source>
        <dbReference type="Proteomes" id="UP000187013"/>
    </source>
</evidence>
<dbReference type="EMBL" id="BDGX01000035">
    <property type="protein sequence ID" value="GAV53433.1"/>
    <property type="molecule type" value="Genomic_DNA"/>
</dbReference>
<evidence type="ECO:0000256" key="1">
    <source>
        <dbReference type="ARBA" id="ARBA00004123"/>
    </source>
</evidence>
<proteinExistence type="predicted"/>
<dbReference type="InterPro" id="IPR019136">
    <property type="entry name" value="TF_IIIC_su-5_HTH"/>
</dbReference>
<evidence type="ECO:0000256" key="2">
    <source>
        <dbReference type="ARBA" id="ARBA00023125"/>
    </source>
</evidence>
<feature type="domain" description="Transcription factor IIIC subunit 5 HTH" evidence="6">
    <location>
        <begin position="223"/>
        <end position="386"/>
    </location>
</feature>
<dbReference type="Pfam" id="PF17682">
    <property type="entry name" value="Tau95_N"/>
    <property type="match status" value="1"/>
</dbReference>
<dbReference type="AlphaFoldDB" id="A0A1Q3AD53"/>
<keyword evidence="4" id="KW-0539">Nucleus</keyword>
<name>A0A1Q3AD53_ZYGRO</name>
<dbReference type="GO" id="GO:0005634">
    <property type="term" value="C:nucleus"/>
    <property type="evidence" value="ECO:0007669"/>
    <property type="project" value="UniProtKB-SubCell"/>
</dbReference>
<accession>A0A1Q3AD53</accession>
<reference evidence="8 9" key="1">
    <citation type="submission" date="2016-08" db="EMBL/GenBank/DDBJ databases">
        <title>Draft genome sequence of allopolyploid Zygosaccharomyces rouxii.</title>
        <authorList>
            <person name="Watanabe J."/>
            <person name="Uehara K."/>
            <person name="Mogi Y."/>
            <person name="Tsukioka Y."/>
        </authorList>
    </citation>
    <scope>NUCLEOTIDE SEQUENCE [LARGE SCALE GENOMIC DNA]</scope>
    <source>
        <strain evidence="8 9">NBRC 110957</strain>
    </source>
</reference>
<feature type="region of interest" description="Disordered" evidence="5">
    <location>
        <begin position="512"/>
        <end position="609"/>
    </location>
</feature>
<evidence type="ECO:0000256" key="5">
    <source>
        <dbReference type="SAM" id="MobiDB-lite"/>
    </source>
</evidence>